<protein>
    <recommendedName>
        <fullName evidence="3">Transposase DDE domain-containing protein</fullName>
    </recommendedName>
</protein>
<keyword evidence="2" id="KW-1185">Reference proteome</keyword>
<evidence type="ECO:0008006" key="3">
    <source>
        <dbReference type="Google" id="ProtNLM"/>
    </source>
</evidence>
<dbReference type="Proteomes" id="UP000239068">
    <property type="component" value="Unassembled WGS sequence"/>
</dbReference>
<comment type="caution">
    <text evidence="1">The sequence shown here is derived from an EMBL/GenBank/DDBJ whole genome shotgun (WGS) entry which is preliminary data.</text>
</comment>
<sequence>MNNDFGWKKMPFLFFNENSTFMIDIALLKNFSTYFVGLTSNTFESISAKTRIKKFVFRCISVVVIKIYQGRSWLLKRYTKESCEVLLFLKKTLSFVKKTAKLNFLQLF</sequence>
<dbReference type="AlphaFoldDB" id="A0A2S7WG96"/>
<reference evidence="1 2" key="1">
    <citation type="submission" date="2016-12" db="EMBL/GenBank/DDBJ databases">
        <title>Trade-off between light-utilization and light-protection in marine flavobacteria.</title>
        <authorList>
            <person name="Kumagai Y."/>
            <person name="Yoshizawa S."/>
            <person name="Kogure K."/>
            <person name="Iwasaki W."/>
        </authorList>
    </citation>
    <scope>NUCLEOTIDE SEQUENCE [LARGE SCALE GENOMIC DNA]</scope>
    <source>
        <strain evidence="1 2">ATCC 43844</strain>
    </source>
</reference>
<dbReference type="EMBL" id="MSCM01000002">
    <property type="protein sequence ID" value="PQJ76649.1"/>
    <property type="molecule type" value="Genomic_DNA"/>
</dbReference>
<proteinExistence type="predicted"/>
<dbReference type="OrthoDB" id="1376257at2"/>
<dbReference type="RefSeq" id="WP_105021964.1">
    <property type="nucleotide sequence ID" value="NZ_MSCM01000002.1"/>
</dbReference>
<name>A0A2S7WG96_9FLAO</name>
<gene>
    <name evidence="1" type="ORF">BTO16_12235</name>
</gene>
<accession>A0A2S7WG96</accession>
<organism evidence="1 2">
    <name type="scientific">Polaribacter glomeratus</name>
    <dbReference type="NCBI Taxonomy" id="102"/>
    <lineage>
        <taxon>Bacteria</taxon>
        <taxon>Pseudomonadati</taxon>
        <taxon>Bacteroidota</taxon>
        <taxon>Flavobacteriia</taxon>
        <taxon>Flavobacteriales</taxon>
        <taxon>Flavobacteriaceae</taxon>
    </lineage>
</organism>
<evidence type="ECO:0000313" key="1">
    <source>
        <dbReference type="EMBL" id="PQJ76649.1"/>
    </source>
</evidence>
<evidence type="ECO:0000313" key="2">
    <source>
        <dbReference type="Proteomes" id="UP000239068"/>
    </source>
</evidence>